<dbReference type="EMBL" id="MRZV01002606">
    <property type="protein sequence ID" value="PIK33356.1"/>
    <property type="molecule type" value="Genomic_DNA"/>
</dbReference>
<proteinExistence type="predicted"/>
<name>A0A2G8JC85_STIJA</name>
<evidence type="ECO:0000256" key="1">
    <source>
        <dbReference type="SAM" id="MobiDB-lite"/>
    </source>
</evidence>
<keyword evidence="3" id="KW-1185">Reference proteome</keyword>
<reference evidence="2 3" key="1">
    <citation type="journal article" date="2017" name="PLoS Biol.">
        <title>The sea cucumber genome provides insights into morphological evolution and visceral regeneration.</title>
        <authorList>
            <person name="Zhang X."/>
            <person name="Sun L."/>
            <person name="Yuan J."/>
            <person name="Sun Y."/>
            <person name="Gao Y."/>
            <person name="Zhang L."/>
            <person name="Li S."/>
            <person name="Dai H."/>
            <person name="Hamel J.F."/>
            <person name="Liu C."/>
            <person name="Yu Y."/>
            <person name="Liu S."/>
            <person name="Lin W."/>
            <person name="Guo K."/>
            <person name="Jin S."/>
            <person name="Xu P."/>
            <person name="Storey K.B."/>
            <person name="Huan P."/>
            <person name="Zhang T."/>
            <person name="Zhou Y."/>
            <person name="Zhang J."/>
            <person name="Lin C."/>
            <person name="Li X."/>
            <person name="Xing L."/>
            <person name="Huo D."/>
            <person name="Sun M."/>
            <person name="Wang L."/>
            <person name="Mercier A."/>
            <person name="Li F."/>
            <person name="Yang H."/>
            <person name="Xiang J."/>
        </authorList>
    </citation>
    <scope>NUCLEOTIDE SEQUENCE [LARGE SCALE GENOMIC DNA]</scope>
    <source>
        <strain evidence="2">Shaxun</strain>
        <tissue evidence="2">Muscle</tissue>
    </source>
</reference>
<accession>A0A2G8JC85</accession>
<feature type="region of interest" description="Disordered" evidence="1">
    <location>
        <begin position="1"/>
        <end position="25"/>
    </location>
</feature>
<comment type="caution">
    <text evidence="2">The sequence shown here is derived from an EMBL/GenBank/DDBJ whole genome shotgun (WGS) entry which is preliminary data.</text>
</comment>
<sequence>MTGSGSILVQGGDGGQQEGGGGSGGRISVYLESPKAFTGKVVVRGGDGGPGSQPGGSGTAYWQESINGVVASNLYVDNRGALPEFPQVTLVNETSSRHHFEELHLLGSSHLKFVGDVVVLIDRLVSGTGSTITIHDGMALSVNEGFTEHTFYCSFKLSPDGELRLPARATFLGDANSFSGNLTNLQDLVVAPYKSLVLSPLARTALFVDGSYQFSSPRGAYKLSSITLQHHATLILSEGYQTEEPLAISLLELDYGSIMTAYNLMISGSDMVLNPGSTLNLQVVDTDQERDADTGTGAGYGGFGGSSSGITAGYPYGNYTAALTPVVGEVKGHQEFQEEVVDC</sequence>
<evidence type="ECO:0000313" key="3">
    <source>
        <dbReference type="Proteomes" id="UP000230750"/>
    </source>
</evidence>
<dbReference type="AlphaFoldDB" id="A0A2G8JC85"/>
<gene>
    <name evidence="2" type="ORF">BSL78_29829</name>
</gene>
<feature type="compositionally biased region" description="Gly residues" evidence="1">
    <location>
        <begin position="11"/>
        <end position="25"/>
    </location>
</feature>
<dbReference type="Proteomes" id="UP000230750">
    <property type="component" value="Unassembled WGS sequence"/>
</dbReference>
<dbReference type="OrthoDB" id="5965221at2759"/>
<protein>
    <submittedName>
        <fullName evidence="2">Uncharacterized protein</fullName>
    </submittedName>
</protein>
<evidence type="ECO:0000313" key="2">
    <source>
        <dbReference type="EMBL" id="PIK33356.1"/>
    </source>
</evidence>
<organism evidence="2 3">
    <name type="scientific">Stichopus japonicus</name>
    <name type="common">Sea cucumber</name>
    <dbReference type="NCBI Taxonomy" id="307972"/>
    <lineage>
        <taxon>Eukaryota</taxon>
        <taxon>Metazoa</taxon>
        <taxon>Echinodermata</taxon>
        <taxon>Eleutherozoa</taxon>
        <taxon>Echinozoa</taxon>
        <taxon>Holothuroidea</taxon>
        <taxon>Aspidochirotacea</taxon>
        <taxon>Aspidochirotida</taxon>
        <taxon>Stichopodidae</taxon>
        <taxon>Apostichopus</taxon>
    </lineage>
</organism>